<evidence type="ECO:0000256" key="4">
    <source>
        <dbReference type="ARBA" id="ARBA00022679"/>
    </source>
</evidence>
<dbReference type="GO" id="GO:0005524">
    <property type="term" value="F:ATP binding"/>
    <property type="evidence" value="ECO:0007669"/>
    <property type="project" value="UniProtKB-UniRule"/>
</dbReference>
<dbReference type="HAMAP" id="MF_00165">
    <property type="entry name" value="Thymidylate_kinase"/>
    <property type="match status" value="1"/>
</dbReference>
<comment type="caution">
    <text evidence="14">The sequence shown here is derived from an EMBL/GenBank/DDBJ whole genome shotgun (WGS) entry which is preliminary data.</text>
</comment>
<dbReference type="Gene3D" id="3.40.50.300">
    <property type="entry name" value="P-loop containing nucleotide triphosphate hydrolases"/>
    <property type="match status" value="1"/>
</dbReference>
<dbReference type="GO" id="GO:0004798">
    <property type="term" value="F:dTMP kinase activity"/>
    <property type="evidence" value="ECO:0007669"/>
    <property type="project" value="UniProtKB-UniRule"/>
</dbReference>
<dbReference type="Pfam" id="PF02223">
    <property type="entry name" value="Thymidylate_kin"/>
    <property type="match status" value="1"/>
</dbReference>
<protein>
    <recommendedName>
        <fullName evidence="3 12">Thymidylate kinase</fullName>
        <ecNumber evidence="2 12">2.7.4.9</ecNumber>
    </recommendedName>
    <alternativeName>
        <fullName evidence="9 12">dTMP kinase</fullName>
    </alternativeName>
</protein>
<comment type="function">
    <text evidence="11 12">Phosphorylation of dTMP to form dTDP in both de novo and salvage pathways of dTTP synthesis.</text>
</comment>
<evidence type="ECO:0000256" key="5">
    <source>
        <dbReference type="ARBA" id="ARBA00022727"/>
    </source>
</evidence>
<keyword evidence="15" id="KW-1185">Reference proteome</keyword>
<evidence type="ECO:0000256" key="11">
    <source>
        <dbReference type="ARBA" id="ARBA00057735"/>
    </source>
</evidence>
<evidence type="ECO:0000256" key="2">
    <source>
        <dbReference type="ARBA" id="ARBA00012980"/>
    </source>
</evidence>
<dbReference type="GO" id="GO:0006227">
    <property type="term" value="P:dUDP biosynthetic process"/>
    <property type="evidence" value="ECO:0007669"/>
    <property type="project" value="TreeGrafter"/>
</dbReference>
<feature type="binding site" evidence="12">
    <location>
        <begin position="20"/>
        <end position="27"/>
    </location>
    <ligand>
        <name>ATP</name>
        <dbReference type="ChEBI" id="CHEBI:30616"/>
    </ligand>
</feature>
<evidence type="ECO:0000313" key="14">
    <source>
        <dbReference type="EMBL" id="PWD83252.1"/>
    </source>
</evidence>
<dbReference type="Proteomes" id="UP000244948">
    <property type="component" value="Unassembled WGS sequence"/>
</dbReference>
<dbReference type="CDD" id="cd01672">
    <property type="entry name" value="TMPK"/>
    <property type="match status" value="1"/>
</dbReference>
<dbReference type="PANTHER" id="PTHR10344">
    <property type="entry name" value="THYMIDYLATE KINASE"/>
    <property type="match status" value="1"/>
</dbReference>
<keyword evidence="5 12" id="KW-0545">Nucleotide biosynthesis</keyword>
<evidence type="ECO:0000313" key="15">
    <source>
        <dbReference type="Proteomes" id="UP000244948"/>
    </source>
</evidence>
<dbReference type="InterPro" id="IPR018095">
    <property type="entry name" value="Thymidylate_kin_CS"/>
</dbReference>
<organism evidence="14 15">
    <name type="scientific">Ignatzschineria indica</name>
    <dbReference type="NCBI Taxonomy" id="472583"/>
    <lineage>
        <taxon>Bacteria</taxon>
        <taxon>Pseudomonadati</taxon>
        <taxon>Pseudomonadota</taxon>
        <taxon>Gammaproteobacteria</taxon>
        <taxon>Cardiobacteriales</taxon>
        <taxon>Ignatzschineriaceae</taxon>
        <taxon>Ignatzschineria</taxon>
    </lineage>
</organism>
<evidence type="ECO:0000256" key="1">
    <source>
        <dbReference type="ARBA" id="ARBA00009776"/>
    </source>
</evidence>
<name>A0A2U2AKA1_9GAMM</name>
<sequence length="223" mass="24696">MQDSLQNKSPVRGSFITFEGTEGAGKSTQIAYVKAFLEAQGIDVVTTREPGGTPLGESVRELLLTKEMSQMTELLLMFAARAEHIAKVILPAIKAGKWVLCDRFTESSYAYQGYARGLPLSDIKALEALVQGDLRPDCTFWFNLPVVEGMKRVQSRGKKDRFEAENIHFFEKVSAGFKALSQARPTQFCIIDAMAPIDQVTDAILKKIESLPAYQARGGDDER</sequence>
<evidence type="ECO:0000256" key="12">
    <source>
        <dbReference type="HAMAP-Rule" id="MF_00165"/>
    </source>
</evidence>
<comment type="similarity">
    <text evidence="1 12">Belongs to the thymidylate kinase family.</text>
</comment>
<evidence type="ECO:0000256" key="8">
    <source>
        <dbReference type="ARBA" id="ARBA00022840"/>
    </source>
</evidence>
<feature type="domain" description="Thymidylate kinase-like" evidence="13">
    <location>
        <begin position="18"/>
        <end position="204"/>
    </location>
</feature>
<dbReference type="AlphaFoldDB" id="A0A2U2AKA1"/>
<reference evidence="14 15" key="1">
    <citation type="journal article" date="2018" name="Genome Announc.">
        <title>Ignatzschineria cameli sp. nov., isolated from necrotic foot tissue of dromedaries (Camelus dromedarius) and associated maggots (Wohlfahrtia species) in Dubai.</title>
        <authorList>
            <person name="Tsang C.C."/>
            <person name="Tang J.Y."/>
            <person name="Fong J.Y."/>
            <person name="Kinne J."/>
            <person name="Lee H.H."/>
            <person name="Joseph M."/>
            <person name="Jose S."/>
            <person name="Schuster R.K."/>
            <person name="Tang Y."/>
            <person name="Sivakumar S."/>
            <person name="Chen J.H."/>
            <person name="Teng J.L."/>
            <person name="Lau S.K."/>
            <person name="Wernery U."/>
            <person name="Woo P.C."/>
        </authorList>
    </citation>
    <scope>NUCLEOTIDE SEQUENCE [LARGE SCALE GENOMIC DNA]</scope>
    <source>
        <strain evidence="14 15">KCTC 22643</strain>
    </source>
</reference>
<keyword evidence="7 12" id="KW-0418">Kinase</keyword>
<evidence type="ECO:0000256" key="6">
    <source>
        <dbReference type="ARBA" id="ARBA00022741"/>
    </source>
</evidence>
<evidence type="ECO:0000256" key="7">
    <source>
        <dbReference type="ARBA" id="ARBA00022777"/>
    </source>
</evidence>
<dbReference type="FunFam" id="3.40.50.300:FF:000225">
    <property type="entry name" value="Thymidylate kinase"/>
    <property type="match status" value="1"/>
</dbReference>
<dbReference type="GO" id="GO:0006235">
    <property type="term" value="P:dTTP biosynthetic process"/>
    <property type="evidence" value="ECO:0007669"/>
    <property type="project" value="UniProtKB-UniRule"/>
</dbReference>
<dbReference type="PANTHER" id="PTHR10344:SF4">
    <property type="entry name" value="UMP-CMP KINASE 2, MITOCHONDRIAL"/>
    <property type="match status" value="1"/>
</dbReference>
<dbReference type="InterPro" id="IPR039430">
    <property type="entry name" value="Thymidylate_kin-like_dom"/>
</dbReference>
<keyword evidence="4 12" id="KW-0808">Transferase</keyword>
<keyword evidence="6 12" id="KW-0547">Nucleotide-binding</keyword>
<accession>A0A2U2AKA1</accession>
<dbReference type="EMBL" id="QEWR01000003">
    <property type="protein sequence ID" value="PWD83252.1"/>
    <property type="molecule type" value="Genomic_DNA"/>
</dbReference>
<dbReference type="SUPFAM" id="SSF52540">
    <property type="entry name" value="P-loop containing nucleoside triphosphate hydrolases"/>
    <property type="match status" value="1"/>
</dbReference>
<proteinExistence type="inferred from homology"/>
<gene>
    <name evidence="12" type="primary">tmk</name>
    <name evidence="14" type="ORF">DC082_06860</name>
</gene>
<dbReference type="NCBIfam" id="TIGR00041">
    <property type="entry name" value="DTMP_kinase"/>
    <property type="match status" value="1"/>
</dbReference>
<comment type="catalytic activity">
    <reaction evidence="10 12">
        <text>dTMP + ATP = dTDP + ADP</text>
        <dbReference type="Rhea" id="RHEA:13517"/>
        <dbReference type="ChEBI" id="CHEBI:30616"/>
        <dbReference type="ChEBI" id="CHEBI:58369"/>
        <dbReference type="ChEBI" id="CHEBI:63528"/>
        <dbReference type="ChEBI" id="CHEBI:456216"/>
        <dbReference type="EC" id="2.7.4.9"/>
    </reaction>
</comment>
<dbReference type="InterPro" id="IPR018094">
    <property type="entry name" value="Thymidylate_kinase"/>
</dbReference>
<keyword evidence="8 12" id="KW-0067">ATP-binding</keyword>
<dbReference type="PROSITE" id="PS01331">
    <property type="entry name" value="THYMIDYLATE_KINASE"/>
    <property type="match status" value="1"/>
</dbReference>
<evidence type="ECO:0000256" key="3">
    <source>
        <dbReference type="ARBA" id="ARBA00017144"/>
    </source>
</evidence>
<dbReference type="GO" id="GO:0005829">
    <property type="term" value="C:cytosol"/>
    <property type="evidence" value="ECO:0007669"/>
    <property type="project" value="TreeGrafter"/>
</dbReference>
<evidence type="ECO:0000256" key="9">
    <source>
        <dbReference type="ARBA" id="ARBA00029962"/>
    </source>
</evidence>
<evidence type="ECO:0000256" key="10">
    <source>
        <dbReference type="ARBA" id="ARBA00048743"/>
    </source>
</evidence>
<dbReference type="GO" id="GO:0006233">
    <property type="term" value="P:dTDP biosynthetic process"/>
    <property type="evidence" value="ECO:0007669"/>
    <property type="project" value="InterPro"/>
</dbReference>
<dbReference type="InterPro" id="IPR027417">
    <property type="entry name" value="P-loop_NTPase"/>
</dbReference>
<dbReference type="EC" id="2.7.4.9" evidence="2 12"/>
<evidence type="ECO:0000259" key="13">
    <source>
        <dbReference type="Pfam" id="PF02223"/>
    </source>
</evidence>
<dbReference type="RefSeq" id="WP_109236448.1">
    <property type="nucleotide sequence ID" value="NZ_BMXZ01000002.1"/>
</dbReference>